<gene>
    <name evidence="8" type="primary">rfbD</name>
    <name evidence="8" type="ORF">CEJ86_05570</name>
</gene>
<dbReference type="PANTHER" id="PTHR10491">
    <property type="entry name" value="DTDP-4-DEHYDRORHAMNOSE REDUCTASE"/>
    <property type="match status" value="1"/>
</dbReference>
<evidence type="ECO:0000256" key="1">
    <source>
        <dbReference type="ARBA" id="ARBA00004781"/>
    </source>
</evidence>
<dbReference type="InterPro" id="IPR005913">
    <property type="entry name" value="dTDP_dehydrorham_reduct"/>
</dbReference>
<comment type="pathway">
    <text evidence="1 6">Carbohydrate biosynthesis; dTDP-L-rhamnose biosynthesis.</text>
</comment>
<reference evidence="8 9" key="1">
    <citation type="submission" date="2017-06" db="EMBL/GenBank/DDBJ databases">
        <title>Ensifer strains isolated from leguminous trees and herbs display diverse denitrification phenotypes with some acting as strong N2O sinks.</title>
        <authorList>
            <person name="Woliy K."/>
            <person name="Mania D."/>
            <person name="Bakken L.R."/>
            <person name="Frostegard A."/>
        </authorList>
    </citation>
    <scope>NUCLEOTIDE SEQUENCE [LARGE SCALE GENOMIC DNA]</scope>
    <source>
        <strain evidence="8 9">AC50a</strain>
    </source>
</reference>
<dbReference type="PANTHER" id="PTHR10491:SF4">
    <property type="entry name" value="METHIONINE ADENOSYLTRANSFERASE 2 SUBUNIT BETA"/>
    <property type="match status" value="1"/>
</dbReference>
<dbReference type="AlphaFoldDB" id="A0A2J0Z6V5"/>
<feature type="domain" description="RmlD-like substrate binding" evidence="7">
    <location>
        <begin position="1"/>
        <end position="291"/>
    </location>
</feature>
<name>A0A2J0Z6V5_RHIML</name>
<dbReference type="Gene3D" id="3.90.25.10">
    <property type="entry name" value="UDP-galactose 4-epimerase, domain 1"/>
    <property type="match status" value="1"/>
</dbReference>
<dbReference type="EC" id="1.1.1.133" evidence="3 6"/>
<comment type="cofactor">
    <cofactor evidence="6">
        <name>Mg(2+)</name>
        <dbReference type="ChEBI" id="CHEBI:18420"/>
    </cofactor>
    <text evidence="6">Binds 1 Mg(2+) ion per monomer.</text>
</comment>
<dbReference type="Gene3D" id="3.40.50.720">
    <property type="entry name" value="NAD(P)-binding Rossmann-like Domain"/>
    <property type="match status" value="1"/>
</dbReference>
<sequence>MRIAVTGCEGQLALSLVERSGRWPGVEVVTIGRPHLDLTEPATILPAIERCRPDLVVSAAAYTAVDQAESEPEAAFATNAFGAGAVAEAAACLEVPIIHISTDYVFDGSKQGSYAEGDTPAPLSVYGASKLAGETAVAEATPRHLILRTGWVYSSFGKNFVKTILRLAKEREDIAVVADQRGNPSSAIDLADAILDISARLTKSDQDAAFGLYHLAGTGVVNRADFARHALSASRTEGGPWAHVRDIATGAFPTPASRPPNSSLSSAKFTAAFGRAMPAWQDSVERTVRRLVGSISSEAR</sequence>
<dbReference type="Proteomes" id="UP000231987">
    <property type="component" value="Unassembled WGS sequence"/>
</dbReference>
<dbReference type="SUPFAM" id="SSF51735">
    <property type="entry name" value="NAD(P)-binding Rossmann-fold domains"/>
    <property type="match status" value="1"/>
</dbReference>
<keyword evidence="6" id="KW-0521">NADP</keyword>
<proteinExistence type="inferred from homology"/>
<evidence type="ECO:0000256" key="5">
    <source>
        <dbReference type="ARBA" id="ARBA00048200"/>
    </source>
</evidence>
<keyword evidence="6" id="KW-0560">Oxidoreductase</keyword>
<evidence type="ECO:0000256" key="2">
    <source>
        <dbReference type="ARBA" id="ARBA00010944"/>
    </source>
</evidence>
<dbReference type="EMBL" id="NJGD01000002">
    <property type="protein sequence ID" value="PJR16259.1"/>
    <property type="molecule type" value="Genomic_DNA"/>
</dbReference>
<evidence type="ECO:0000256" key="4">
    <source>
        <dbReference type="ARBA" id="ARBA00017099"/>
    </source>
</evidence>
<dbReference type="RefSeq" id="WP_100670229.1">
    <property type="nucleotide sequence ID" value="NZ_NJGD01000002.1"/>
</dbReference>
<dbReference type="Pfam" id="PF04321">
    <property type="entry name" value="RmlD_sub_bind"/>
    <property type="match status" value="1"/>
</dbReference>
<comment type="caution">
    <text evidence="8">The sequence shown here is derived from an EMBL/GenBank/DDBJ whole genome shotgun (WGS) entry which is preliminary data.</text>
</comment>
<dbReference type="InterPro" id="IPR036291">
    <property type="entry name" value="NAD(P)-bd_dom_sf"/>
</dbReference>
<evidence type="ECO:0000313" key="9">
    <source>
        <dbReference type="Proteomes" id="UP000231987"/>
    </source>
</evidence>
<dbReference type="NCBIfam" id="TIGR01214">
    <property type="entry name" value="rmlD"/>
    <property type="match status" value="1"/>
</dbReference>
<comment type="function">
    <text evidence="6">Catalyzes the reduction of dTDP-6-deoxy-L-lyxo-4-hexulose to yield dTDP-L-rhamnose.</text>
</comment>
<dbReference type="UniPathway" id="UPA00124"/>
<dbReference type="GO" id="GO:0019305">
    <property type="term" value="P:dTDP-rhamnose biosynthetic process"/>
    <property type="evidence" value="ECO:0007669"/>
    <property type="project" value="UniProtKB-UniPathway"/>
</dbReference>
<evidence type="ECO:0000259" key="7">
    <source>
        <dbReference type="Pfam" id="PF04321"/>
    </source>
</evidence>
<comment type="similarity">
    <text evidence="2 6">Belongs to the dTDP-4-dehydrorhamnose reductase family.</text>
</comment>
<evidence type="ECO:0000256" key="6">
    <source>
        <dbReference type="RuleBase" id="RU364082"/>
    </source>
</evidence>
<evidence type="ECO:0000256" key="3">
    <source>
        <dbReference type="ARBA" id="ARBA00012929"/>
    </source>
</evidence>
<dbReference type="InterPro" id="IPR029903">
    <property type="entry name" value="RmlD-like-bd"/>
</dbReference>
<accession>A0A2J0Z6V5</accession>
<organism evidence="8 9">
    <name type="scientific">Rhizobium meliloti</name>
    <name type="common">Ensifer meliloti</name>
    <name type="synonym">Sinorhizobium meliloti</name>
    <dbReference type="NCBI Taxonomy" id="382"/>
    <lineage>
        <taxon>Bacteria</taxon>
        <taxon>Pseudomonadati</taxon>
        <taxon>Pseudomonadota</taxon>
        <taxon>Alphaproteobacteria</taxon>
        <taxon>Hyphomicrobiales</taxon>
        <taxon>Rhizobiaceae</taxon>
        <taxon>Sinorhizobium/Ensifer group</taxon>
        <taxon>Sinorhizobium</taxon>
    </lineage>
</organism>
<dbReference type="CDD" id="cd05254">
    <property type="entry name" value="dTDP_HR_like_SDR_e"/>
    <property type="match status" value="1"/>
</dbReference>
<comment type="catalytic activity">
    <reaction evidence="5 6">
        <text>dTDP-beta-L-rhamnose + NADP(+) = dTDP-4-dehydro-beta-L-rhamnose + NADPH + H(+)</text>
        <dbReference type="Rhea" id="RHEA:21796"/>
        <dbReference type="ChEBI" id="CHEBI:15378"/>
        <dbReference type="ChEBI" id="CHEBI:57510"/>
        <dbReference type="ChEBI" id="CHEBI:57783"/>
        <dbReference type="ChEBI" id="CHEBI:58349"/>
        <dbReference type="ChEBI" id="CHEBI:62830"/>
        <dbReference type="EC" id="1.1.1.133"/>
    </reaction>
</comment>
<protein>
    <recommendedName>
        <fullName evidence="4 6">dTDP-4-dehydrorhamnose reductase</fullName>
        <ecNumber evidence="3 6">1.1.1.133</ecNumber>
    </recommendedName>
</protein>
<dbReference type="GO" id="GO:0008831">
    <property type="term" value="F:dTDP-4-dehydrorhamnose reductase activity"/>
    <property type="evidence" value="ECO:0007669"/>
    <property type="project" value="UniProtKB-EC"/>
</dbReference>
<evidence type="ECO:0000313" key="8">
    <source>
        <dbReference type="EMBL" id="PJR16259.1"/>
    </source>
</evidence>